<dbReference type="Proteomes" id="UP000241444">
    <property type="component" value="Unassembled WGS sequence"/>
</dbReference>
<protein>
    <submittedName>
        <fullName evidence="1">Uncharacterized protein</fullName>
    </submittedName>
</protein>
<organism evidence="1 2">
    <name type="scientific">Phyllobacterium brassicacearum</name>
    <dbReference type="NCBI Taxonomy" id="314235"/>
    <lineage>
        <taxon>Bacteria</taxon>
        <taxon>Pseudomonadati</taxon>
        <taxon>Pseudomonadota</taxon>
        <taxon>Alphaproteobacteria</taxon>
        <taxon>Hyphomicrobiales</taxon>
        <taxon>Phyllobacteriaceae</taxon>
        <taxon>Phyllobacterium</taxon>
    </lineage>
</organism>
<comment type="caution">
    <text evidence="1">The sequence shown here is derived from an EMBL/GenBank/DDBJ whole genome shotgun (WGS) entry which is preliminary data.</text>
</comment>
<evidence type="ECO:0000313" key="2">
    <source>
        <dbReference type="Proteomes" id="UP000241444"/>
    </source>
</evidence>
<gene>
    <name evidence="1" type="ORF">CU102_12425</name>
</gene>
<evidence type="ECO:0000313" key="1">
    <source>
        <dbReference type="EMBL" id="PSH68563.1"/>
    </source>
</evidence>
<accession>A0A2P7BQ12</accession>
<reference evidence="2" key="1">
    <citation type="submission" date="2017-11" db="EMBL/GenBank/DDBJ databases">
        <authorList>
            <person name="Kuznetsova I."/>
            <person name="Sazanova A."/>
            <person name="Chirak E."/>
            <person name="Safronova V."/>
            <person name="Willems A."/>
        </authorList>
    </citation>
    <scope>NUCLEOTIDE SEQUENCE [LARGE SCALE GENOMIC DNA]</scope>
    <source>
        <strain evidence="2">STM 196</strain>
    </source>
</reference>
<name>A0A2P7BQ12_9HYPH</name>
<dbReference type="AlphaFoldDB" id="A0A2P7BQ12"/>
<keyword evidence="2" id="KW-1185">Reference proteome</keyword>
<dbReference type="EMBL" id="PGGO01000008">
    <property type="protein sequence ID" value="PSH68563.1"/>
    <property type="molecule type" value="Genomic_DNA"/>
</dbReference>
<proteinExistence type="predicted"/>
<sequence length="79" mass="8583">MDGLLLFGAAMSAATRSVSDIVRDALQQELKTLLSRCTEAQTAFFHSLYPGGIESLSEDKLRNAIPLCQRTIARNEGAI</sequence>